<evidence type="ECO:0000256" key="12">
    <source>
        <dbReference type="ARBA" id="ARBA00023447"/>
    </source>
</evidence>
<dbReference type="GO" id="GO:0005737">
    <property type="term" value="C:cytoplasm"/>
    <property type="evidence" value="ECO:0007669"/>
    <property type="project" value="UniProtKB-SubCell"/>
</dbReference>
<protein>
    <recommendedName>
        <fullName evidence="13">Holliday junction resolvase RecU</fullName>
    </recommendedName>
</protein>
<dbReference type="AlphaFoldDB" id="A0AA50KMD5"/>
<comment type="similarity">
    <text evidence="12">Belongs to the RecU family.</text>
</comment>
<keyword evidence="11" id="KW-0234">DNA repair</keyword>
<keyword evidence="7" id="KW-0227">DNA damage</keyword>
<keyword evidence="6" id="KW-0255">Endonuclease</keyword>
<evidence type="ECO:0000256" key="13">
    <source>
        <dbReference type="ARBA" id="ARBA00029523"/>
    </source>
</evidence>
<dbReference type="InterPro" id="IPR011335">
    <property type="entry name" value="Restrct_endonuc-II-like"/>
</dbReference>
<dbReference type="KEGG" id="ope:PU634_10630"/>
<dbReference type="Proteomes" id="UP001223802">
    <property type="component" value="Chromosome"/>
</dbReference>
<organism evidence="14 15">
    <name type="scientific">Oceanimonas pelagia</name>
    <dbReference type="NCBI Taxonomy" id="3028314"/>
    <lineage>
        <taxon>Bacteria</taxon>
        <taxon>Pseudomonadati</taxon>
        <taxon>Pseudomonadota</taxon>
        <taxon>Gammaproteobacteria</taxon>
        <taxon>Aeromonadales</taxon>
        <taxon>Aeromonadaceae</taxon>
        <taxon>Oceanimonas</taxon>
    </lineage>
</organism>
<evidence type="ECO:0000256" key="5">
    <source>
        <dbReference type="ARBA" id="ARBA00022723"/>
    </source>
</evidence>
<comment type="cofactor">
    <cofactor evidence="1">
        <name>Mg(2+)</name>
        <dbReference type="ChEBI" id="CHEBI:18420"/>
    </cofactor>
</comment>
<dbReference type="GO" id="GO:0006310">
    <property type="term" value="P:DNA recombination"/>
    <property type="evidence" value="ECO:0007669"/>
    <property type="project" value="UniProtKB-KW"/>
</dbReference>
<dbReference type="GO" id="GO:0004519">
    <property type="term" value="F:endonuclease activity"/>
    <property type="evidence" value="ECO:0007669"/>
    <property type="project" value="UniProtKB-KW"/>
</dbReference>
<evidence type="ECO:0000313" key="14">
    <source>
        <dbReference type="EMBL" id="WMC09572.1"/>
    </source>
</evidence>
<evidence type="ECO:0000256" key="2">
    <source>
        <dbReference type="ARBA" id="ARBA00004496"/>
    </source>
</evidence>
<gene>
    <name evidence="14" type="ORF">PU634_10630</name>
</gene>
<accession>A0AA50KMD5</accession>
<name>A0AA50KMD5_9GAMM</name>
<dbReference type="InterPro" id="IPR004612">
    <property type="entry name" value="Resolv_RecU"/>
</dbReference>
<keyword evidence="5" id="KW-0479">Metal-binding</keyword>
<dbReference type="Pfam" id="PF03838">
    <property type="entry name" value="RecU"/>
    <property type="match status" value="1"/>
</dbReference>
<dbReference type="EMBL" id="CP118224">
    <property type="protein sequence ID" value="WMC09572.1"/>
    <property type="molecule type" value="Genomic_DNA"/>
</dbReference>
<dbReference type="GO" id="GO:0003676">
    <property type="term" value="F:nucleic acid binding"/>
    <property type="evidence" value="ECO:0007669"/>
    <property type="project" value="InterPro"/>
</dbReference>
<sequence length="158" mass="18412">MTTANRGKPEEQEIEAFFDLMGKDADLYRFEDYAEANFKGPTKTRKIVSAKPSDYLLTWKGQMCYLEVKASADPKRFSLKNIRTHQWLRAKRCTMAGGLYVFWVKSTAHGRWFEIPAEELLKAREEGKASVTWDELKEHDSTEYMEELRQYALADKAK</sequence>
<reference evidence="14 15" key="1">
    <citation type="submission" date="2023-02" db="EMBL/GenBank/DDBJ databases">
        <title>Complete genome sequence of a novel bacterium Oceanimonas sp. NTOU-MSR1 isolated from marine coast sediment.</title>
        <authorList>
            <person name="Yang H.-T."/>
            <person name="Chen Y.-L."/>
            <person name="Ho Y.-N."/>
        </authorList>
    </citation>
    <scope>NUCLEOTIDE SEQUENCE [LARGE SCALE GENOMIC DNA]</scope>
    <source>
        <strain evidence="14 15">NTOU-MSR1</strain>
    </source>
</reference>
<evidence type="ECO:0000256" key="10">
    <source>
        <dbReference type="ARBA" id="ARBA00023172"/>
    </source>
</evidence>
<evidence type="ECO:0000313" key="15">
    <source>
        <dbReference type="Proteomes" id="UP001223802"/>
    </source>
</evidence>
<keyword evidence="9" id="KW-0460">Magnesium</keyword>
<keyword evidence="10" id="KW-0233">DNA recombination</keyword>
<evidence type="ECO:0000256" key="8">
    <source>
        <dbReference type="ARBA" id="ARBA00022801"/>
    </source>
</evidence>
<evidence type="ECO:0000256" key="6">
    <source>
        <dbReference type="ARBA" id="ARBA00022759"/>
    </source>
</evidence>
<keyword evidence="8" id="KW-0378">Hydrolase</keyword>
<evidence type="ECO:0000256" key="3">
    <source>
        <dbReference type="ARBA" id="ARBA00022490"/>
    </source>
</evidence>
<dbReference type="RefSeq" id="WP_306760767.1">
    <property type="nucleotide sequence ID" value="NZ_CP118224.1"/>
</dbReference>
<evidence type="ECO:0000256" key="9">
    <source>
        <dbReference type="ARBA" id="ARBA00022842"/>
    </source>
</evidence>
<evidence type="ECO:0000256" key="1">
    <source>
        <dbReference type="ARBA" id="ARBA00001946"/>
    </source>
</evidence>
<dbReference type="Gene3D" id="3.40.1350.10">
    <property type="match status" value="1"/>
</dbReference>
<evidence type="ECO:0000256" key="11">
    <source>
        <dbReference type="ARBA" id="ARBA00023204"/>
    </source>
</evidence>
<evidence type="ECO:0000256" key="7">
    <source>
        <dbReference type="ARBA" id="ARBA00022763"/>
    </source>
</evidence>
<dbReference type="GO" id="GO:0006281">
    <property type="term" value="P:DNA repair"/>
    <property type="evidence" value="ECO:0007669"/>
    <property type="project" value="UniProtKB-KW"/>
</dbReference>
<dbReference type="InterPro" id="IPR011856">
    <property type="entry name" value="tRNA_endonuc-like_dom_sf"/>
</dbReference>
<evidence type="ECO:0000256" key="4">
    <source>
        <dbReference type="ARBA" id="ARBA00022722"/>
    </source>
</evidence>
<dbReference type="SUPFAM" id="SSF52980">
    <property type="entry name" value="Restriction endonuclease-like"/>
    <property type="match status" value="1"/>
</dbReference>
<keyword evidence="15" id="KW-1185">Reference proteome</keyword>
<keyword evidence="4" id="KW-0540">Nuclease</keyword>
<dbReference type="GO" id="GO:0016787">
    <property type="term" value="F:hydrolase activity"/>
    <property type="evidence" value="ECO:0007669"/>
    <property type="project" value="UniProtKB-KW"/>
</dbReference>
<proteinExistence type="inferred from homology"/>
<comment type="subcellular location">
    <subcellularLocation>
        <location evidence="2">Cytoplasm</location>
    </subcellularLocation>
</comment>
<keyword evidence="3" id="KW-0963">Cytoplasm</keyword>
<dbReference type="GO" id="GO:0046872">
    <property type="term" value="F:metal ion binding"/>
    <property type="evidence" value="ECO:0007669"/>
    <property type="project" value="UniProtKB-KW"/>
</dbReference>